<organism evidence="1 2">
    <name type="scientific">Parafannyhessea umbonata</name>
    <dbReference type="NCBI Taxonomy" id="604330"/>
    <lineage>
        <taxon>Bacteria</taxon>
        <taxon>Bacillati</taxon>
        <taxon>Actinomycetota</taxon>
        <taxon>Coriobacteriia</taxon>
        <taxon>Coriobacteriales</taxon>
        <taxon>Atopobiaceae</taxon>
        <taxon>Parafannyhessea</taxon>
    </lineage>
</organism>
<dbReference type="AlphaFoldDB" id="A0A1H1L4L3"/>
<proteinExistence type="predicted"/>
<dbReference type="Pfam" id="PF20036">
    <property type="entry name" value="Gp13-like"/>
    <property type="match status" value="1"/>
</dbReference>
<dbReference type="Proteomes" id="UP000199480">
    <property type="component" value="Chromosome I"/>
</dbReference>
<gene>
    <name evidence="1" type="ORF">SAMN04489857_0691</name>
</gene>
<reference evidence="2" key="1">
    <citation type="submission" date="2016-10" db="EMBL/GenBank/DDBJ databases">
        <authorList>
            <person name="Varghese N."/>
            <person name="Submissions S."/>
        </authorList>
    </citation>
    <scope>NUCLEOTIDE SEQUENCE [LARGE SCALE GENOMIC DNA]</scope>
    <source>
        <strain evidence="2">DSM 22620</strain>
    </source>
</reference>
<sequence>MATYLGYPFDAELFIANWYNQPDPTKTALVDSGAMVEDASIARAVADGGDLYTVPFYKPLGGTPANYDGKTDVPVEAATGDSASGIVFGVTQGWSESQFVRDYNSGADPMGAQVIPGVAKFYQKLRQKYMLGILGAVCGVADMKSHVISSDAAIDATTLGDAAVDAIGDQSDTISLAFMHSKIANSLAKKDLLEFAKYTDANGIQRQVRNLAYANGMAVVVDDSVPMTAATSGSGAKPATYTTYLLGVGALRHADAPCEVPVEVVREAIKNGGMNTLVTRKRETIHPNGFSYTKPSGYTASPTLAQLSDKANWSLKFDAKSIPIVSVTTQA</sequence>
<evidence type="ECO:0000313" key="2">
    <source>
        <dbReference type="Proteomes" id="UP000199480"/>
    </source>
</evidence>
<name>A0A1H1L4L3_9ACTN</name>
<dbReference type="EMBL" id="LT629759">
    <property type="protein sequence ID" value="SDR69524.1"/>
    <property type="molecule type" value="Genomic_DNA"/>
</dbReference>
<accession>A0A1H1L4L3</accession>
<dbReference type="GeneID" id="78500061"/>
<protein>
    <submittedName>
        <fullName evidence="1">Uncharacterized protein</fullName>
    </submittedName>
</protein>
<dbReference type="OrthoDB" id="6440753at2"/>
<dbReference type="RefSeq" id="WP_090861762.1">
    <property type="nucleotide sequence ID" value="NZ_LT629759.1"/>
</dbReference>
<dbReference type="InterPro" id="IPR045404">
    <property type="entry name" value="Gp13-like"/>
</dbReference>
<evidence type="ECO:0000313" key="1">
    <source>
        <dbReference type="EMBL" id="SDR69524.1"/>
    </source>
</evidence>